<gene>
    <name evidence="12" type="primary">inx</name>
    <name evidence="14" type="ORF">LSAA_15183</name>
</gene>
<evidence type="ECO:0000256" key="9">
    <source>
        <dbReference type="ARBA" id="ARBA00023065"/>
    </source>
</evidence>
<dbReference type="PANTHER" id="PTHR11893">
    <property type="entry name" value="INNEXIN"/>
    <property type="match status" value="1"/>
</dbReference>
<dbReference type="OrthoDB" id="5867527at2759"/>
<keyword evidence="8 12" id="KW-1133">Transmembrane helix</keyword>
<evidence type="ECO:0000313" key="14">
    <source>
        <dbReference type="EMBL" id="CAF3037874.1"/>
    </source>
</evidence>
<feature type="region of interest" description="Disordered" evidence="13">
    <location>
        <begin position="390"/>
        <end position="424"/>
    </location>
</feature>
<name>A0A7R8D5S0_LEPSM</name>
<keyword evidence="7" id="KW-0965">Cell junction</keyword>
<keyword evidence="10 12" id="KW-0472">Membrane</keyword>
<dbReference type="PANTHER" id="PTHR11893:SF36">
    <property type="entry name" value="INNEXIN-5"/>
    <property type="match status" value="1"/>
</dbReference>
<feature type="transmembrane region" description="Helical" evidence="12">
    <location>
        <begin position="168"/>
        <end position="192"/>
    </location>
</feature>
<organism evidence="14 15">
    <name type="scientific">Lepeophtheirus salmonis</name>
    <name type="common">Salmon louse</name>
    <name type="synonym">Caligus salmonis</name>
    <dbReference type="NCBI Taxonomy" id="72036"/>
    <lineage>
        <taxon>Eukaryota</taxon>
        <taxon>Metazoa</taxon>
        <taxon>Ecdysozoa</taxon>
        <taxon>Arthropoda</taxon>
        <taxon>Crustacea</taxon>
        <taxon>Multicrustacea</taxon>
        <taxon>Hexanauplia</taxon>
        <taxon>Copepoda</taxon>
        <taxon>Siphonostomatoida</taxon>
        <taxon>Caligidae</taxon>
        <taxon>Lepeophtheirus</taxon>
    </lineage>
</organism>
<dbReference type="GO" id="GO:0005886">
    <property type="term" value="C:plasma membrane"/>
    <property type="evidence" value="ECO:0007669"/>
    <property type="project" value="UniProtKB-SubCell"/>
</dbReference>
<evidence type="ECO:0000256" key="3">
    <source>
        <dbReference type="ARBA" id="ARBA00022448"/>
    </source>
</evidence>
<keyword evidence="4" id="KW-1003">Cell membrane</keyword>
<proteinExistence type="inferred from homology"/>
<evidence type="ECO:0000313" key="15">
    <source>
        <dbReference type="Proteomes" id="UP000675881"/>
    </source>
</evidence>
<comment type="subcellular location">
    <subcellularLocation>
        <location evidence="1">Cell junction</location>
        <location evidence="1">Gap junction</location>
    </subcellularLocation>
    <subcellularLocation>
        <location evidence="2 12">Cell membrane</location>
        <topology evidence="2 12">Multi-pass membrane protein</topology>
    </subcellularLocation>
</comment>
<evidence type="ECO:0000256" key="1">
    <source>
        <dbReference type="ARBA" id="ARBA00004610"/>
    </source>
</evidence>
<sequence>MAAAIGIAKTATEIFLGVGEVSIDNFTFKLYYKWTVTMFIVSSVLVSTSQFFGEPIQCETAEDSIDDDVLNAFCWMYSSFDMPSSYTGSCARKRVDSTHLYNTYYQWVSIFLVAQAMLFYIPRCIWILQEGGLMGYLVKGTTGRVVENADEKKGNLLRNFQIHIHNKFSAYAFCFFFCELLNVILVIFAIFITHKFLNNQFLTYGLDVYLYFSLPPEERIRQETVNPMCEVFPKIAACDFHRYGMGGGMDNRFGICVLGLNMINDKVFVFIWYWYCLLIILGVIRIISRTSQIASSKVRYFLMKIKMNAYFGKHNHHMRHIQHYVLNCSIGDWFVLYQMSKNLNKRFFAEFIALTAMIVNPDPNIAPEEPEIFFSDEEIFRIKNFSSTEVSKDSDTKNGDEEEEGAEEEEEESSKPSNPFAKVEGDIEEASGASCLTGKQRMLIKNGKGAISAKHKAMVANAQNYGCDSVIKCIHTYIENSFKP</sequence>
<keyword evidence="6" id="KW-0303">Gap junction</keyword>
<reference evidence="14" key="1">
    <citation type="submission" date="2021-02" db="EMBL/GenBank/DDBJ databases">
        <authorList>
            <person name="Bekaert M."/>
        </authorList>
    </citation>
    <scope>NUCLEOTIDE SEQUENCE</scope>
    <source>
        <strain evidence="14">IoA-00</strain>
    </source>
</reference>
<keyword evidence="11 12" id="KW-0407">Ion channel</keyword>
<protein>
    <recommendedName>
        <fullName evidence="12">Innexin</fullName>
    </recommendedName>
</protein>
<dbReference type="EMBL" id="HG994588">
    <property type="protein sequence ID" value="CAF3037874.1"/>
    <property type="molecule type" value="Genomic_DNA"/>
</dbReference>
<evidence type="ECO:0000256" key="13">
    <source>
        <dbReference type="SAM" id="MobiDB-lite"/>
    </source>
</evidence>
<evidence type="ECO:0000256" key="10">
    <source>
        <dbReference type="ARBA" id="ARBA00023136"/>
    </source>
</evidence>
<feature type="compositionally biased region" description="Basic and acidic residues" evidence="13">
    <location>
        <begin position="390"/>
        <end position="399"/>
    </location>
</feature>
<dbReference type="GO" id="GO:0034220">
    <property type="term" value="P:monoatomic ion transmembrane transport"/>
    <property type="evidence" value="ECO:0007669"/>
    <property type="project" value="UniProtKB-KW"/>
</dbReference>
<evidence type="ECO:0000256" key="7">
    <source>
        <dbReference type="ARBA" id="ARBA00022949"/>
    </source>
</evidence>
<evidence type="ECO:0000256" key="5">
    <source>
        <dbReference type="ARBA" id="ARBA00022692"/>
    </source>
</evidence>
<keyword evidence="9 12" id="KW-0406">Ion transport</keyword>
<dbReference type="GO" id="GO:0005243">
    <property type="term" value="F:gap junction channel activity"/>
    <property type="evidence" value="ECO:0007669"/>
    <property type="project" value="TreeGrafter"/>
</dbReference>
<evidence type="ECO:0000256" key="4">
    <source>
        <dbReference type="ARBA" id="ARBA00022475"/>
    </source>
</evidence>
<keyword evidence="5 12" id="KW-0812">Transmembrane</keyword>
<dbReference type="InterPro" id="IPR000990">
    <property type="entry name" value="Innexin"/>
</dbReference>
<dbReference type="Pfam" id="PF00876">
    <property type="entry name" value="Innexin"/>
    <property type="match status" value="1"/>
</dbReference>
<evidence type="ECO:0000256" key="8">
    <source>
        <dbReference type="ARBA" id="ARBA00022989"/>
    </source>
</evidence>
<keyword evidence="15" id="KW-1185">Reference proteome</keyword>
<accession>A0A7R8D5S0</accession>
<feature type="transmembrane region" description="Helical" evidence="12">
    <location>
        <begin position="104"/>
        <end position="121"/>
    </location>
</feature>
<evidence type="ECO:0000256" key="6">
    <source>
        <dbReference type="ARBA" id="ARBA00022868"/>
    </source>
</evidence>
<comment type="similarity">
    <text evidence="12">Belongs to the pannexin family.</text>
</comment>
<dbReference type="PROSITE" id="PS51013">
    <property type="entry name" value="PANNEXIN"/>
    <property type="match status" value="1"/>
</dbReference>
<comment type="caution">
    <text evidence="12">Lacks conserved residue(s) required for the propagation of feature annotation.</text>
</comment>
<dbReference type="AlphaFoldDB" id="A0A7R8D5S0"/>
<feature type="transmembrane region" description="Helical" evidence="12">
    <location>
        <begin position="267"/>
        <end position="287"/>
    </location>
</feature>
<evidence type="ECO:0000256" key="2">
    <source>
        <dbReference type="ARBA" id="ARBA00004651"/>
    </source>
</evidence>
<keyword evidence="3 12" id="KW-0813">Transport</keyword>
<dbReference type="Proteomes" id="UP000675881">
    <property type="component" value="Chromosome 9"/>
</dbReference>
<comment type="function">
    <text evidence="12">Structural component of the gap junctions.</text>
</comment>
<dbReference type="GO" id="GO:0005921">
    <property type="term" value="C:gap junction"/>
    <property type="evidence" value="ECO:0007669"/>
    <property type="project" value="UniProtKB-SubCell"/>
</dbReference>
<dbReference type="PRINTS" id="PR01262">
    <property type="entry name" value="INNEXIN"/>
</dbReference>
<feature type="compositionally biased region" description="Acidic residues" evidence="13">
    <location>
        <begin position="400"/>
        <end position="412"/>
    </location>
</feature>
<evidence type="ECO:0000256" key="12">
    <source>
        <dbReference type="RuleBase" id="RU010713"/>
    </source>
</evidence>
<evidence type="ECO:0000256" key="11">
    <source>
        <dbReference type="ARBA" id="ARBA00023303"/>
    </source>
</evidence>